<evidence type="ECO:0000313" key="5">
    <source>
        <dbReference type="EMBL" id="KAG8049008.1"/>
    </source>
</evidence>
<keyword evidence="2" id="KW-0442">Lipid degradation</keyword>
<dbReference type="InterPro" id="IPR001087">
    <property type="entry name" value="GDSL"/>
</dbReference>
<feature type="region of interest" description="Disordered" evidence="3">
    <location>
        <begin position="373"/>
        <end position="396"/>
    </location>
</feature>
<feature type="compositionally biased region" description="Low complexity" evidence="3">
    <location>
        <begin position="377"/>
        <end position="391"/>
    </location>
</feature>
<keyword evidence="6" id="KW-1185">Reference proteome</keyword>
<dbReference type="GO" id="GO:0016788">
    <property type="term" value="F:hydrolase activity, acting on ester bonds"/>
    <property type="evidence" value="ECO:0007669"/>
    <property type="project" value="InterPro"/>
</dbReference>
<dbReference type="OrthoDB" id="1600564at2759"/>
<dbReference type="PANTHER" id="PTHR45648:SF23">
    <property type="entry name" value="GDSL-LIKE LIPASE_ACYLHYDROLASE FAMILY PROTEIN, EXPRESSED"/>
    <property type="match status" value="1"/>
</dbReference>
<protein>
    <recommendedName>
        <fullName evidence="7">GDSL esterase/lipase</fullName>
    </recommendedName>
</protein>
<evidence type="ECO:0000256" key="4">
    <source>
        <dbReference type="SAM" id="SignalP"/>
    </source>
</evidence>
<dbReference type="InterPro" id="IPR051058">
    <property type="entry name" value="GDSL_Est/Lipase"/>
</dbReference>
<name>A0A8J5VIU5_ZIZPA</name>
<keyword evidence="1" id="KW-0378">Hydrolase</keyword>
<gene>
    <name evidence="5" type="ORF">GUJ93_ZPchr0009g1787</name>
</gene>
<evidence type="ECO:0000256" key="2">
    <source>
        <dbReference type="ARBA" id="ARBA00022963"/>
    </source>
</evidence>
<keyword evidence="2" id="KW-0443">Lipid metabolism</keyword>
<dbReference type="GO" id="GO:0016042">
    <property type="term" value="P:lipid catabolic process"/>
    <property type="evidence" value="ECO:0007669"/>
    <property type="project" value="UniProtKB-KW"/>
</dbReference>
<dbReference type="Proteomes" id="UP000729402">
    <property type="component" value="Unassembled WGS sequence"/>
</dbReference>
<dbReference type="PANTHER" id="PTHR45648">
    <property type="entry name" value="GDSL LIPASE/ACYLHYDROLASE FAMILY PROTEIN (AFU_ORTHOLOGUE AFUA_4G14700)"/>
    <property type="match status" value="1"/>
</dbReference>
<dbReference type="InterPro" id="IPR035669">
    <property type="entry name" value="SGNH_plant_lipase-like"/>
</dbReference>
<reference evidence="5" key="2">
    <citation type="submission" date="2021-02" db="EMBL/GenBank/DDBJ databases">
        <authorList>
            <person name="Kimball J.A."/>
            <person name="Haas M.W."/>
            <person name="Macchietto M."/>
            <person name="Kono T."/>
            <person name="Duquette J."/>
            <person name="Shao M."/>
        </authorList>
    </citation>
    <scope>NUCLEOTIDE SEQUENCE</scope>
    <source>
        <tissue evidence="5">Fresh leaf tissue</tissue>
    </source>
</reference>
<accession>A0A8J5VIU5</accession>
<evidence type="ECO:0000313" key="6">
    <source>
        <dbReference type="Proteomes" id="UP000729402"/>
    </source>
</evidence>
<feature type="chain" id="PRO_5035243959" description="GDSL esterase/lipase" evidence="4">
    <location>
        <begin position="28"/>
        <end position="418"/>
    </location>
</feature>
<organism evidence="5 6">
    <name type="scientific">Zizania palustris</name>
    <name type="common">Northern wild rice</name>
    <dbReference type="NCBI Taxonomy" id="103762"/>
    <lineage>
        <taxon>Eukaryota</taxon>
        <taxon>Viridiplantae</taxon>
        <taxon>Streptophyta</taxon>
        <taxon>Embryophyta</taxon>
        <taxon>Tracheophyta</taxon>
        <taxon>Spermatophyta</taxon>
        <taxon>Magnoliopsida</taxon>
        <taxon>Liliopsida</taxon>
        <taxon>Poales</taxon>
        <taxon>Poaceae</taxon>
        <taxon>BOP clade</taxon>
        <taxon>Oryzoideae</taxon>
        <taxon>Oryzeae</taxon>
        <taxon>Zizaniinae</taxon>
        <taxon>Zizania</taxon>
    </lineage>
</organism>
<reference evidence="5" key="1">
    <citation type="journal article" date="2021" name="bioRxiv">
        <title>Whole Genome Assembly and Annotation of Northern Wild Rice, Zizania palustris L., Supports a Whole Genome Duplication in the Zizania Genus.</title>
        <authorList>
            <person name="Haas M."/>
            <person name="Kono T."/>
            <person name="Macchietto M."/>
            <person name="Millas R."/>
            <person name="McGilp L."/>
            <person name="Shao M."/>
            <person name="Duquette J."/>
            <person name="Hirsch C.N."/>
            <person name="Kimball J."/>
        </authorList>
    </citation>
    <scope>NUCLEOTIDE SEQUENCE</scope>
    <source>
        <tissue evidence="5">Fresh leaf tissue</tissue>
    </source>
</reference>
<dbReference type="CDD" id="cd01837">
    <property type="entry name" value="SGNH_plant_lipase_like"/>
    <property type="match status" value="1"/>
</dbReference>
<dbReference type="Pfam" id="PF00657">
    <property type="entry name" value="Lipase_GDSL"/>
    <property type="match status" value="1"/>
</dbReference>
<proteinExistence type="predicted"/>
<comment type="caution">
    <text evidence="5">The sequence shown here is derived from an EMBL/GenBank/DDBJ whole genome shotgun (WGS) entry which is preliminary data.</text>
</comment>
<keyword evidence="4" id="KW-0732">Signal</keyword>
<sequence length="418" mass="43985">MEERRSTVVAAATVVFVVFYLASSVVAGEVGGERPLQVPAMYVFGDSLVDVGNNDFLPPPAPRAPRPPCGVDLPPDGGGGGRFTNGYNLADIIAQHAGFKMSPPAYLSLTPATRGDLRRGLVGANYASSGSGILDITGNGTISLGRQVKLFADTKAAMATAGEVDGERMGHLLSQSLFVTCTGGNDYGAFSDGTVPVSEAPAFIAHMVATYIQHIKALYKQGARRLAIMDMLPLGCLPVSRVAVQNGQCSGVGNSLGQLFNRLLRREMAGAAASSMPDLRYSIGSLYNALHDIIVNPALAGMEEAARACCGGGELNAEADCSATAELCQDRGEYVFWDKVHGTQAAYRRCARAFFHGEPRYAAPVGFTQLLDRRRPTTTTGRRSGGETAAAVRGSDGQDLTPWAGTGYKDVYFGADSV</sequence>
<evidence type="ECO:0000256" key="1">
    <source>
        <dbReference type="ARBA" id="ARBA00022801"/>
    </source>
</evidence>
<dbReference type="AlphaFoldDB" id="A0A8J5VIU5"/>
<feature type="signal peptide" evidence="4">
    <location>
        <begin position="1"/>
        <end position="27"/>
    </location>
</feature>
<evidence type="ECO:0008006" key="7">
    <source>
        <dbReference type="Google" id="ProtNLM"/>
    </source>
</evidence>
<evidence type="ECO:0000256" key="3">
    <source>
        <dbReference type="SAM" id="MobiDB-lite"/>
    </source>
</evidence>
<dbReference type="EMBL" id="JAAALK010000289">
    <property type="protein sequence ID" value="KAG8049008.1"/>
    <property type="molecule type" value="Genomic_DNA"/>
</dbReference>